<dbReference type="EMBL" id="BRXX01000180">
    <property type="protein sequence ID" value="GMH96257.1"/>
    <property type="molecule type" value="Genomic_DNA"/>
</dbReference>
<reference evidence="3" key="1">
    <citation type="journal article" date="2023" name="Commun. Biol.">
        <title>Genome analysis of Parmales, the sister group of diatoms, reveals the evolutionary specialization of diatoms from phago-mixotrophs to photoautotrophs.</title>
        <authorList>
            <person name="Ban H."/>
            <person name="Sato S."/>
            <person name="Yoshikawa S."/>
            <person name="Yamada K."/>
            <person name="Nakamura Y."/>
            <person name="Ichinomiya M."/>
            <person name="Sato N."/>
            <person name="Blanc-Mathieu R."/>
            <person name="Endo H."/>
            <person name="Kuwata A."/>
            <person name="Ogata H."/>
        </authorList>
    </citation>
    <scope>NUCLEOTIDE SEQUENCE [LARGE SCALE GENOMIC DNA]</scope>
    <source>
        <strain evidence="3">NIES 3699</strain>
    </source>
</reference>
<feature type="compositionally biased region" description="Basic and acidic residues" evidence="1">
    <location>
        <begin position="57"/>
        <end position="71"/>
    </location>
</feature>
<feature type="region of interest" description="Disordered" evidence="1">
    <location>
        <begin position="1"/>
        <end position="35"/>
    </location>
</feature>
<evidence type="ECO:0000313" key="2">
    <source>
        <dbReference type="EMBL" id="GMH96257.1"/>
    </source>
</evidence>
<feature type="compositionally biased region" description="Low complexity" evidence="1">
    <location>
        <begin position="126"/>
        <end position="153"/>
    </location>
</feature>
<evidence type="ECO:0000256" key="1">
    <source>
        <dbReference type="SAM" id="MobiDB-lite"/>
    </source>
</evidence>
<dbReference type="AlphaFoldDB" id="A0A9W7EZN0"/>
<proteinExistence type="predicted"/>
<accession>A0A9W7EZN0</accession>
<feature type="compositionally biased region" description="Basic residues" evidence="1">
    <location>
        <begin position="200"/>
        <end position="221"/>
    </location>
</feature>
<feature type="region of interest" description="Disordered" evidence="1">
    <location>
        <begin position="49"/>
        <end position="221"/>
    </location>
</feature>
<keyword evidence="3" id="KW-1185">Reference proteome</keyword>
<protein>
    <submittedName>
        <fullName evidence="2">Uncharacterized protein</fullName>
    </submittedName>
</protein>
<evidence type="ECO:0000313" key="3">
    <source>
        <dbReference type="Proteomes" id="UP001165160"/>
    </source>
</evidence>
<organism evidence="2 3">
    <name type="scientific">Triparma verrucosa</name>
    <dbReference type="NCBI Taxonomy" id="1606542"/>
    <lineage>
        <taxon>Eukaryota</taxon>
        <taxon>Sar</taxon>
        <taxon>Stramenopiles</taxon>
        <taxon>Ochrophyta</taxon>
        <taxon>Bolidophyceae</taxon>
        <taxon>Parmales</taxon>
        <taxon>Triparmaceae</taxon>
        <taxon>Triparma</taxon>
    </lineage>
</organism>
<feature type="compositionally biased region" description="Acidic residues" evidence="1">
    <location>
        <begin position="176"/>
        <end position="185"/>
    </location>
</feature>
<name>A0A9W7EZN0_9STRA</name>
<sequence>MEVTIKQRAQLPLSPLCVRPNSPITNVNYDDDDDDDSFDHRFSTLTFSDSEASSCSEGREVSEGVRVRSSENSDSLSDSPKGVLPRSTFTFTDDEGEGSDEGVVGGLRVASPPLFTISLSPHLGFPSNSHNFSDSESSISSAEAPNSPPAFSAGLADSSVSSDEGMFMPNFGDNGFSDEEDDDADERSLGSVVSDASSGGRRRRERRERREKRTTRRNVRH</sequence>
<comment type="caution">
    <text evidence="2">The sequence shown here is derived from an EMBL/GenBank/DDBJ whole genome shotgun (WGS) entry which is preliminary data.</text>
</comment>
<gene>
    <name evidence="2" type="ORF">TrVE_jg6465</name>
</gene>
<dbReference type="Proteomes" id="UP001165160">
    <property type="component" value="Unassembled WGS sequence"/>
</dbReference>